<dbReference type="InterPro" id="IPR020449">
    <property type="entry name" value="Tscrpt_reg_AraC-type_HTH"/>
</dbReference>
<feature type="region of interest" description="Disordered" evidence="4">
    <location>
        <begin position="324"/>
        <end position="363"/>
    </location>
</feature>
<accession>A0ABP7FMC4</accession>
<dbReference type="InterPro" id="IPR050204">
    <property type="entry name" value="AraC_XylS_family_regulators"/>
</dbReference>
<evidence type="ECO:0000313" key="6">
    <source>
        <dbReference type="EMBL" id="GAA3742464.1"/>
    </source>
</evidence>
<dbReference type="SUPFAM" id="SSF46689">
    <property type="entry name" value="Homeodomain-like"/>
    <property type="match status" value="2"/>
</dbReference>
<sequence length="363" mass="37753">MGNDPLSDTLALLDARCVVSAGFTASGRWALRFPRPSRLKIHAVLRGHCLLSFGPSAPPSGGSGPGGAPTGAGAPAVLGEGDVAVFDGSYPFVFASDPETAPVDATGLFTDARGEVVHLGAGARGAAPAPARHAPPDHIALGGHVELAGGAEDLLLTALPPLIHIRSASAEAPALRRLLDELLREMTTDLAGAAFARDQLAQLLFVQVLRAHLADTDALPAGRLRALADERLAPALRLMHEEPGRPWGLHELARAAAMSRTTFASRFREAAGVPPLAYLKDWRMRLARRALRTGATTVAELAGTLGYTSESAFSNAFKRETGVSPRRYRDDLRHTRTAPAGSSTAGPIAATPAAAAGPITAAR</sequence>
<keyword evidence="3" id="KW-0804">Transcription</keyword>
<keyword evidence="1" id="KW-0805">Transcription regulation</keyword>
<feature type="domain" description="HTH araC/xylS-type" evidence="5">
    <location>
        <begin position="233"/>
        <end position="331"/>
    </location>
</feature>
<protein>
    <submittedName>
        <fullName evidence="6">AraC family transcriptional regulator</fullName>
    </submittedName>
</protein>
<keyword evidence="7" id="KW-1185">Reference proteome</keyword>
<feature type="compositionally biased region" description="Low complexity" evidence="4">
    <location>
        <begin position="344"/>
        <end position="363"/>
    </location>
</feature>
<evidence type="ECO:0000256" key="4">
    <source>
        <dbReference type="SAM" id="MobiDB-lite"/>
    </source>
</evidence>
<dbReference type="InterPro" id="IPR009057">
    <property type="entry name" value="Homeodomain-like_sf"/>
</dbReference>
<dbReference type="SMART" id="SM00342">
    <property type="entry name" value="HTH_ARAC"/>
    <property type="match status" value="1"/>
</dbReference>
<name>A0ABP7FMC4_9ACTN</name>
<evidence type="ECO:0000313" key="7">
    <source>
        <dbReference type="Proteomes" id="UP001499884"/>
    </source>
</evidence>
<feature type="compositionally biased region" description="Basic and acidic residues" evidence="4">
    <location>
        <begin position="324"/>
        <end position="334"/>
    </location>
</feature>
<dbReference type="InterPro" id="IPR018060">
    <property type="entry name" value="HTH_AraC"/>
</dbReference>
<organism evidence="6 7">
    <name type="scientific">Streptomyces tremellae</name>
    <dbReference type="NCBI Taxonomy" id="1124239"/>
    <lineage>
        <taxon>Bacteria</taxon>
        <taxon>Bacillati</taxon>
        <taxon>Actinomycetota</taxon>
        <taxon>Actinomycetes</taxon>
        <taxon>Kitasatosporales</taxon>
        <taxon>Streptomycetaceae</taxon>
        <taxon>Streptomyces</taxon>
    </lineage>
</organism>
<dbReference type="PRINTS" id="PR00032">
    <property type="entry name" value="HTHARAC"/>
</dbReference>
<dbReference type="Gene3D" id="1.10.10.60">
    <property type="entry name" value="Homeodomain-like"/>
    <property type="match status" value="2"/>
</dbReference>
<dbReference type="Proteomes" id="UP001499884">
    <property type="component" value="Unassembled WGS sequence"/>
</dbReference>
<dbReference type="PROSITE" id="PS01124">
    <property type="entry name" value="HTH_ARAC_FAMILY_2"/>
    <property type="match status" value="1"/>
</dbReference>
<dbReference type="Pfam" id="PF12833">
    <property type="entry name" value="HTH_18"/>
    <property type="match status" value="1"/>
</dbReference>
<proteinExistence type="predicted"/>
<evidence type="ECO:0000256" key="2">
    <source>
        <dbReference type="ARBA" id="ARBA00023125"/>
    </source>
</evidence>
<dbReference type="PANTHER" id="PTHR46796:SF7">
    <property type="entry name" value="ARAC FAMILY TRANSCRIPTIONAL REGULATOR"/>
    <property type="match status" value="1"/>
</dbReference>
<gene>
    <name evidence="6" type="ORF">GCM10023082_44150</name>
</gene>
<dbReference type="RefSeq" id="WP_345650223.1">
    <property type="nucleotide sequence ID" value="NZ_BAABEP010000034.1"/>
</dbReference>
<reference evidence="7" key="1">
    <citation type="journal article" date="2019" name="Int. J. Syst. Evol. Microbiol.">
        <title>The Global Catalogue of Microorganisms (GCM) 10K type strain sequencing project: providing services to taxonomists for standard genome sequencing and annotation.</title>
        <authorList>
            <consortium name="The Broad Institute Genomics Platform"/>
            <consortium name="The Broad Institute Genome Sequencing Center for Infectious Disease"/>
            <person name="Wu L."/>
            <person name="Ma J."/>
        </authorList>
    </citation>
    <scope>NUCLEOTIDE SEQUENCE [LARGE SCALE GENOMIC DNA]</scope>
    <source>
        <strain evidence="7">JCM 30846</strain>
    </source>
</reference>
<dbReference type="EMBL" id="BAABEP010000034">
    <property type="protein sequence ID" value="GAA3742464.1"/>
    <property type="molecule type" value="Genomic_DNA"/>
</dbReference>
<evidence type="ECO:0000259" key="5">
    <source>
        <dbReference type="PROSITE" id="PS01124"/>
    </source>
</evidence>
<dbReference type="InterPro" id="IPR032783">
    <property type="entry name" value="AraC_lig"/>
</dbReference>
<dbReference type="PANTHER" id="PTHR46796">
    <property type="entry name" value="HTH-TYPE TRANSCRIPTIONAL ACTIVATOR RHAS-RELATED"/>
    <property type="match status" value="1"/>
</dbReference>
<keyword evidence="2" id="KW-0238">DNA-binding</keyword>
<dbReference type="Pfam" id="PF12852">
    <property type="entry name" value="Cupin_6"/>
    <property type="match status" value="1"/>
</dbReference>
<comment type="caution">
    <text evidence="6">The sequence shown here is derived from an EMBL/GenBank/DDBJ whole genome shotgun (WGS) entry which is preliminary data.</text>
</comment>
<evidence type="ECO:0000256" key="1">
    <source>
        <dbReference type="ARBA" id="ARBA00023015"/>
    </source>
</evidence>
<evidence type="ECO:0000256" key="3">
    <source>
        <dbReference type="ARBA" id="ARBA00023163"/>
    </source>
</evidence>